<gene>
    <name evidence="1" type="ORF">OLEA9_A086448</name>
</gene>
<reference evidence="1 2" key="1">
    <citation type="submission" date="2019-12" db="EMBL/GenBank/DDBJ databases">
        <authorList>
            <person name="Alioto T."/>
            <person name="Alioto T."/>
            <person name="Gomez Garrido J."/>
        </authorList>
    </citation>
    <scope>NUCLEOTIDE SEQUENCE [LARGE SCALE GENOMIC DNA]</scope>
</reference>
<dbReference type="OrthoDB" id="591557at2759"/>
<dbReference type="EMBL" id="CACTIH010009119">
    <property type="protein sequence ID" value="CAA3024875.1"/>
    <property type="molecule type" value="Genomic_DNA"/>
</dbReference>
<accession>A0A8S0V4W8</accession>
<dbReference type="Gramene" id="OE9A086448T1">
    <property type="protein sequence ID" value="OE9A086448C1"/>
    <property type="gene ID" value="OE9A086448"/>
</dbReference>
<name>A0A8S0V4W8_OLEEU</name>
<proteinExistence type="predicted"/>
<keyword evidence="2" id="KW-1185">Reference proteome</keyword>
<evidence type="ECO:0000313" key="2">
    <source>
        <dbReference type="Proteomes" id="UP000594638"/>
    </source>
</evidence>
<sequence length="105" mass="11579">MKRALLGSGLGKAVEGVWVLKEYGVKESWTKVVFIPYMDDPGKYMYSIPLCILPNGEVLLALGSSIVVYNLQDNSFRFPKITNVNDFLGAITYVESLVSLDADGE</sequence>
<comment type="caution">
    <text evidence="1">The sequence shown here is derived from an EMBL/GenBank/DDBJ whole genome shotgun (WGS) entry which is preliminary data.</text>
</comment>
<dbReference type="Proteomes" id="UP000594638">
    <property type="component" value="Unassembled WGS sequence"/>
</dbReference>
<organism evidence="1 2">
    <name type="scientific">Olea europaea subsp. europaea</name>
    <dbReference type="NCBI Taxonomy" id="158383"/>
    <lineage>
        <taxon>Eukaryota</taxon>
        <taxon>Viridiplantae</taxon>
        <taxon>Streptophyta</taxon>
        <taxon>Embryophyta</taxon>
        <taxon>Tracheophyta</taxon>
        <taxon>Spermatophyta</taxon>
        <taxon>Magnoliopsida</taxon>
        <taxon>eudicotyledons</taxon>
        <taxon>Gunneridae</taxon>
        <taxon>Pentapetalae</taxon>
        <taxon>asterids</taxon>
        <taxon>lamiids</taxon>
        <taxon>Lamiales</taxon>
        <taxon>Oleaceae</taxon>
        <taxon>Oleeae</taxon>
        <taxon>Olea</taxon>
    </lineage>
</organism>
<evidence type="ECO:0008006" key="3">
    <source>
        <dbReference type="Google" id="ProtNLM"/>
    </source>
</evidence>
<protein>
    <recommendedName>
        <fullName evidence="3">F-box protein</fullName>
    </recommendedName>
</protein>
<dbReference type="AlphaFoldDB" id="A0A8S0V4W8"/>
<evidence type="ECO:0000313" key="1">
    <source>
        <dbReference type="EMBL" id="CAA3024875.1"/>
    </source>
</evidence>